<keyword evidence="1" id="KW-0175">Coiled coil</keyword>
<dbReference type="PROSITE" id="PS51698">
    <property type="entry name" value="U_BOX"/>
    <property type="match status" value="1"/>
</dbReference>
<feature type="region of interest" description="Disordered" evidence="2">
    <location>
        <begin position="237"/>
        <end position="264"/>
    </location>
</feature>
<organism evidence="4 5">
    <name type="scientific">Pelagomonas calceolata</name>
    <dbReference type="NCBI Taxonomy" id="35677"/>
    <lineage>
        <taxon>Eukaryota</taxon>
        <taxon>Sar</taxon>
        <taxon>Stramenopiles</taxon>
        <taxon>Ochrophyta</taxon>
        <taxon>Pelagophyceae</taxon>
        <taxon>Pelagomonadales</taxon>
        <taxon>Pelagomonadaceae</taxon>
        <taxon>Pelagomonas</taxon>
    </lineage>
</organism>
<dbReference type="CDD" id="cd16655">
    <property type="entry name" value="RING-Ubox_WDSUB1-like"/>
    <property type="match status" value="1"/>
</dbReference>
<evidence type="ECO:0000313" key="5">
    <source>
        <dbReference type="Proteomes" id="UP000789595"/>
    </source>
</evidence>
<dbReference type="EMBL" id="CAKKNE010000003">
    <property type="protein sequence ID" value="CAH0371698.1"/>
    <property type="molecule type" value="Genomic_DNA"/>
</dbReference>
<evidence type="ECO:0000256" key="1">
    <source>
        <dbReference type="SAM" id="Coils"/>
    </source>
</evidence>
<dbReference type="Gene3D" id="1.10.287.110">
    <property type="entry name" value="DnaJ domain"/>
    <property type="match status" value="1"/>
</dbReference>
<dbReference type="PANTHER" id="PTHR46573">
    <property type="entry name" value="WD REPEAT, SAM AND U-BOX DOMAIN-CONTAINING PROTEIN 1"/>
    <property type="match status" value="1"/>
</dbReference>
<dbReference type="PANTHER" id="PTHR46573:SF1">
    <property type="entry name" value="WD REPEAT, SAM AND U-BOX DOMAIN-CONTAINING PROTEIN 1"/>
    <property type="match status" value="1"/>
</dbReference>
<comment type="caution">
    <text evidence="4">The sequence shown here is derived from an EMBL/GenBank/DDBJ whole genome shotgun (WGS) entry which is preliminary data.</text>
</comment>
<dbReference type="InterPro" id="IPR013083">
    <property type="entry name" value="Znf_RING/FYVE/PHD"/>
</dbReference>
<dbReference type="InterPro" id="IPR001623">
    <property type="entry name" value="DnaJ_domain"/>
</dbReference>
<accession>A0A8J2SG91</accession>
<evidence type="ECO:0000313" key="4">
    <source>
        <dbReference type="EMBL" id="CAH0371698.1"/>
    </source>
</evidence>
<dbReference type="SUPFAM" id="SSF57850">
    <property type="entry name" value="RING/U-box"/>
    <property type="match status" value="1"/>
</dbReference>
<dbReference type="CDD" id="cd06257">
    <property type="entry name" value="DnaJ"/>
    <property type="match status" value="1"/>
</dbReference>
<feature type="domain" description="U-box" evidence="3">
    <location>
        <begin position="930"/>
        <end position="1007"/>
    </location>
</feature>
<dbReference type="AlphaFoldDB" id="A0A8J2SG91"/>
<evidence type="ECO:0000256" key="2">
    <source>
        <dbReference type="SAM" id="MobiDB-lite"/>
    </source>
</evidence>
<dbReference type="GO" id="GO:0016567">
    <property type="term" value="P:protein ubiquitination"/>
    <property type="evidence" value="ECO:0007669"/>
    <property type="project" value="InterPro"/>
</dbReference>
<dbReference type="Proteomes" id="UP000789595">
    <property type="component" value="Unassembled WGS sequence"/>
</dbReference>
<dbReference type="OrthoDB" id="6252103at2759"/>
<sequence>MDLDDIQDGEVYAVEESKHDDGTTARLSVEADGAIVAHLRVPEGCVQGDPIPIVIDTTQLGDPHGGVKHVGDYPCPDDVKPGEVLPILIKEGDGRGMPPPPPEGFEPEKDVVFVTVPAGCREGDDIPILENGVETGLVVKCPPGKKPGDVVGVKVTEEDRKRMKEGAQQNGKRLDELQEICHALPVCLDFGGKDVADLLAEEAYYREQAERTASIANAAKHQRERFEAALAAARKGVKEDKEDKKKKEKRLKQAKERQDTRRKLEAKLAKARRDGDAREVEKYARLVEACKEKVIEEKVSADLIRRSDWEDEANQRTAVEKRLEKYRKAVETAVEKSEKEKDQAKAQKCEAWLAKHDEDSKSYVFKEDEVVQARYRGREAYVEARVVKVRKDNKGTYTYDLEFADVDDEDAKTLDVDQAEKLATRAKQDHDAKYLVAHKTSEKAKRAADDITKLVNKLYRRRALQLHPDRCGGGEEARLRFEKFQISSAVLKDQEKRLLYVGEMTRARDTALREDIDQDLEESERYGKWHDAWLAKHKASLGLEGDAEKVAQKPLRLEAEEALRTPAKVQIVSKVPGKDCLTVTGEVSALSVLAEQFVAAECRVEQSWGYGGFDKAPMTQSIKLEPSHGRHVAQVTFNSLTFGGWELKWRVAVDKNGHQSWSPWSAGSAVDVIDPRADEKDAKRKKASEKCAYEASSLESLLKEAQGWSTLQQEALKPNVDSLERAISRCAQLCRVASREASVPAKRVVAKAMELHSSLEARLMRREQRSERRQFAHLVRRRVWSGAFGAWISTVTKDDLTRENGDVNRLFQSLIGTEKKSLVAANWASDDVLDAAATRSDLFSKKNVEALKKCAQQLRDKRRSEEDKERQREIAKARAAKMKQRAAPQQDDDDDFDDAAWDQFMAATAPEPAPAALPAAPQFVSQDSSVSIKDLECPITYEFFKDPVTLEGDGIVYERSAIEQWLRGGHMTSPITNVTLGAGQTRLIPNEAVRLRAEAARARQAQAPPSPVRTHVPVTMPAVVSPPTPPAPAPALPTNGHGPLQPCLAEFVASLGLSDHALATLVEQLATAEIFDLETAKFLEAAEWRDVGLKVETRKRLLARLEATA</sequence>
<protein>
    <recommendedName>
        <fullName evidence="3">U-box domain-containing protein</fullName>
    </recommendedName>
</protein>
<evidence type="ECO:0000259" key="3">
    <source>
        <dbReference type="PROSITE" id="PS51698"/>
    </source>
</evidence>
<feature type="region of interest" description="Disordered" evidence="2">
    <location>
        <begin position="878"/>
        <end position="897"/>
    </location>
</feature>
<reference evidence="4" key="1">
    <citation type="submission" date="2021-11" db="EMBL/GenBank/DDBJ databases">
        <authorList>
            <consortium name="Genoscope - CEA"/>
            <person name="William W."/>
        </authorList>
    </citation>
    <scope>NUCLEOTIDE SEQUENCE</scope>
</reference>
<dbReference type="Gene3D" id="2.30.30.140">
    <property type="match status" value="1"/>
</dbReference>
<dbReference type="InterPro" id="IPR003613">
    <property type="entry name" value="Ubox_domain"/>
</dbReference>
<dbReference type="SMART" id="SM00504">
    <property type="entry name" value="Ubox"/>
    <property type="match status" value="1"/>
</dbReference>
<dbReference type="InterPro" id="IPR052085">
    <property type="entry name" value="WD-SAM-U-box"/>
</dbReference>
<dbReference type="InterPro" id="IPR036869">
    <property type="entry name" value="J_dom_sf"/>
</dbReference>
<dbReference type="Pfam" id="PF04564">
    <property type="entry name" value="U-box"/>
    <property type="match status" value="1"/>
</dbReference>
<dbReference type="Pfam" id="PF00226">
    <property type="entry name" value="DnaJ"/>
    <property type="match status" value="1"/>
</dbReference>
<name>A0A8J2SG91_9STRA</name>
<feature type="coiled-coil region" evidence="1">
    <location>
        <begin position="316"/>
        <end position="347"/>
    </location>
</feature>
<dbReference type="Gene3D" id="3.30.40.10">
    <property type="entry name" value="Zinc/RING finger domain, C3HC4 (zinc finger)"/>
    <property type="match status" value="1"/>
</dbReference>
<dbReference type="GO" id="GO:0004842">
    <property type="term" value="F:ubiquitin-protein transferase activity"/>
    <property type="evidence" value="ECO:0007669"/>
    <property type="project" value="InterPro"/>
</dbReference>
<keyword evidence="5" id="KW-1185">Reference proteome</keyword>
<dbReference type="SUPFAM" id="SSF46565">
    <property type="entry name" value="Chaperone J-domain"/>
    <property type="match status" value="1"/>
</dbReference>
<proteinExistence type="predicted"/>
<gene>
    <name evidence="4" type="ORF">PECAL_3P16500</name>
</gene>